<evidence type="ECO:0000256" key="1">
    <source>
        <dbReference type="SAM" id="MobiDB-lite"/>
    </source>
</evidence>
<proteinExistence type="predicted"/>
<protein>
    <submittedName>
        <fullName evidence="2">Uncharacterized protein</fullName>
    </submittedName>
</protein>
<dbReference type="Proteomes" id="UP000509303">
    <property type="component" value="Chromosome"/>
</dbReference>
<evidence type="ECO:0000313" key="3">
    <source>
        <dbReference type="Proteomes" id="UP000509303"/>
    </source>
</evidence>
<feature type="region of interest" description="Disordered" evidence="1">
    <location>
        <begin position="1"/>
        <end position="70"/>
    </location>
</feature>
<reference evidence="2 3" key="1">
    <citation type="submission" date="2020-06" db="EMBL/GenBank/DDBJ databases">
        <title>Genome mining for natural products.</title>
        <authorList>
            <person name="Zhang B."/>
            <person name="Shi J."/>
            <person name="Ge H."/>
        </authorList>
    </citation>
    <scope>NUCLEOTIDE SEQUENCE [LARGE SCALE GENOMIC DNA]</scope>
    <source>
        <strain evidence="2 3">NA00687</strain>
    </source>
</reference>
<accession>A0A7H8N2U0</accession>
<organism evidence="2 3">
    <name type="scientific">Streptomyces buecherae</name>
    <dbReference type="NCBI Taxonomy" id="2763006"/>
    <lineage>
        <taxon>Bacteria</taxon>
        <taxon>Bacillati</taxon>
        <taxon>Actinomycetota</taxon>
        <taxon>Actinomycetes</taxon>
        <taxon>Kitasatosporales</taxon>
        <taxon>Streptomycetaceae</taxon>
        <taxon>Streptomyces</taxon>
    </lineage>
</organism>
<name>A0A7H8N2U0_9ACTN</name>
<gene>
    <name evidence="2" type="ORF">HUT08_03410</name>
</gene>
<dbReference type="RefSeq" id="WP_176160484.1">
    <property type="nucleotide sequence ID" value="NZ_CP054929.1"/>
</dbReference>
<dbReference type="AlphaFoldDB" id="A0A7H8N2U0"/>
<evidence type="ECO:0000313" key="2">
    <source>
        <dbReference type="EMBL" id="QKW48752.1"/>
    </source>
</evidence>
<dbReference type="EMBL" id="CP054929">
    <property type="protein sequence ID" value="QKW48752.1"/>
    <property type="molecule type" value="Genomic_DNA"/>
</dbReference>
<sequence>MRTTSDGTAAPAQPVAREHVLPAARAGDPRAPHGPGPGPGETGVGTGVRLPRTTVEQLGPRPLTVERAAA</sequence>
<keyword evidence="3" id="KW-1185">Reference proteome</keyword>